<comment type="caution">
    <text evidence="1">The sequence shown here is derived from an EMBL/GenBank/DDBJ whole genome shotgun (WGS) entry which is preliminary data.</text>
</comment>
<dbReference type="STRING" id="1838285.SCAL_001607"/>
<proteinExistence type="predicted"/>
<keyword evidence="2" id="KW-1185">Reference proteome</keyword>
<gene>
    <name evidence="1" type="ORF">SCAL_001607</name>
</gene>
<evidence type="ECO:0000313" key="1">
    <source>
        <dbReference type="EMBL" id="OFV67338.1"/>
    </source>
</evidence>
<dbReference type="Proteomes" id="UP000186940">
    <property type="component" value="Unassembled WGS sequence"/>
</dbReference>
<organism evidence="1 2">
    <name type="scientific">Candidatus Syntropharchaeum caldarium</name>
    <dbReference type="NCBI Taxonomy" id="1838285"/>
    <lineage>
        <taxon>Archaea</taxon>
        <taxon>Methanobacteriati</taxon>
        <taxon>Methanobacteriota</taxon>
        <taxon>Stenosarchaea group</taxon>
        <taxon>Methanomicrobia</taxon>
        <taxon>Methanosarcinales</taxon>
        <taxon>ANME-2 cluster</taxon>
        <taxon>Candidatus Syntropharchaeum</taxon>
    </lineage>
</organism>
<dbReference type="EMBL" id="LYOS01000005">
    <property type="protein sequence ID" value="OFV67338.1"/>
    <property type="molecule type" value="Genomic_DNA"/>
</dbReference>
<evidence type="ECO:0000313" key="2">
    <source>
        <dbReference type="Proteomes" id="UP000186940"/>
    </source>
</evidence>
<protein>
    <recommendedName>
        <fullName evidence="3">NERD domain-containing protein</fullName>
    </recommendedName>
</protein>
<accession>A0A1F2P7W8</accession>
<name>A0A1F2P7W8_9EURY</name>
<dbReference type="AlphaFoldDB" id="A0A1F2P7W8"/>
<reference evidence="1" key="1">
    <citation type="submission" date="2016-05" db="EMBL/GenBank/DDBJ databases">
        <title>Microbial consortia oxidize butane by reversing methanogenesis.</title>
        <authorList>
            <person name="Laso-Perez R."/>
            <person name="Richter M."/>
            <person name="Wegener G."/>
            <person name="Musat F."/>
        </authorList>
    </citation>
    <scope>NUCLEOTIDE SEQUENCE [LARGE SCALE GENOMIC DNA]</scope>
    <source>
        <strain evidence="1">BOX2</strain>
    </source>
</reference>
<sequence>MKEVKSIYKIIENLLYLSSLAQFNTERKQLILKFYDFSMRNKILFEKCIGMRDLEDFCLSYREKDLIEEWLLTLPLDVHVSWNLEYTTERYAHLDNLFLKEYGFHIGSLTVMEMVLMGIIYSKVDLEGILNEVYKFKNKEEYGNLCFLAEPNRIFPKKWSSCIILSENEILESYIQHQTNFDRFFKVISSINWRVDSEEELIQLRLKEAISILKWLSTDLQSLELKYNQKFYFFLKPLLKVQDEDSKVYYIVPFPFILGSTTNIRIENSIQLSEKLKKADEKKKGKIVEILVNKIFPQFFNKNIIKNFRYKIDEKTYESDIILLLDKSLWVVEVKSHPVFRKIPGNVDKVVPAFVSKVKEGLNQGKRTLDFLSKNKDLLFHLTDKNFENLVKGVIVVLDGFIPTLLTLNRECDSIAGTDKIYQKIPNSVRVYVVTLLDLYILSMQSEKDSFEDFLLWRTDYLSNFPIISYDEEEYWSFYNDHYTKHEEIKNKFPKLVENGIKIIYLSARFNKKDYLEKIV</sequence>
<evidence type="ECO:0008006" key="3">
    <source>
        <dbReference type="Google" id="ProtNLM"/>
    </source>
</evidence>